<accession>A0A6J6L4Y7</accession>
<protein>
    <submittedName>
        <fullName evidence="1">Unannotated protein</fullName>
    </submittedName>
</protein>
<name>A0A6J6L4Y7_9ZZZZ</name>
<evidence type="ECO:0000313" key="1">
    <source>
        <dbReference type="EMBL" id="CAB4656722.1"/>
    </source>
</evidence>
<proteinExistence type="predicted"/>
<gene>
    <name evidence="1" type="ORF">UFOPK2245_00933</name>
</gene>
<dbReference type="EMBL" id="CAEZWK010000030">
    <property type="protein sequence ID" value="CAB4656722.1"/>
    <property type="molecule type" value="Genomic_DNA"/>
</dbReference>
<organism evidence="1">
    <name type="scientific">freshwater metagenome</name>
    <dbReference type="NCBI Taxonomy" id="449393"/>
    <lineage>
        <taxon>unclassified sequences</taxon>
        <taxon>metagenomes</taxon>
        <taxon>ecological metagenomes</taxon>
    </lineage>
</organism>
<dbReference type="AlphaFoldDB" id="A0A6J6L4Y7"/>
<reference evidence="1" key="1">
    <citation type="submission" date="2020-05" db="EMBL/GenBank/DDBJ databases">
        <authorList>
            <person name="Chiriac C."/>
            <person name="Salcher M."/>
            <person name="Ghai R."/>
            <person name="Kavagutti S V."/>
        </authorList>
    </citation>
    <scope>NUCLEOTIDE SEQUENCE</scope>
</reference>
<sequence length="38" mass="4337">MNKLSEQDHQQRIVLGDCLAMHLANVVVEARNPDIHQL</sequence>